<evidence type="ECO:0000256" key="2">
    <source>
        <dbReference type="ARBA" id="ARBA00023030"/>
    </source>
</evidence>
<accession>A0A8J6AP17</accession>
<organism evidence="5 6">
    <name type="scientific">Galemys pyrenaicus</name>
    <name type="common">Iberian desman</name>
    <name type="synonym">Pyrenean desman</name>
    <dbReference type="NCBI Taxonomy" id="202257"/>
    <lineage>
        <taxon>Eukaryota</taxon>
        <taxon>Metazoa</taxon>
        <taxon>Chordata</taxon>
        <taxon>Craniata</taxon>
        <taxon>Vertebrata</taxon>
        <taxon>Euteleostomi</taxon>
        <taxon>Mammalia</taxon>
        <taxon>Eutheria</taxon>
        <taxon>Laurasiatheria</taxon>
        <taxon>Eulipotyphla</taxon>
        <taxon>Talpidae</taxon>
        <taxon>Galemys</taxon>
    </lineage>
</organism>
<evidence type="ECO:0000256" key="4">
    <source>
        <dbReference type="SAM" id="MobiDB-lite"/>
    </source>
</evidence>
<keyword evidence="3" id="KW-0732">Signal</keyword>
<dbReference type="SUPFAM" id="SSF50353">
    <property type="entry name" value="Cytokine"/>
    <property type="match status" value="2"/>
</dbReference>
<dbReference type="Proteomes" id="UP000700334">
    <property type="component" value="Unassembled WGS sequence"/>
</dbReference>
<evidence type="ECO:0000256" key="1">
    <source>
        <dbReference type="ARBA" id="ARBA00007936"/>
    </source>
</evidence>
<feature type="region of interest" description="Disordered" evidence="4">
    <location>
        <begin position="309"/>
        <end position="359"/>
    </location>
</feature>
<comment type="caution">
    <text evidence="5">The sequence shown here is derived from an EMBL/GenBank/DDBJ whole genome shotgun (WGS) entry which is preliminary data.</text>
</comment>
<dbReference type="PANTHER" id="PTHR11486">
    <property type="entry name" value="FIBROBLAST GROWTH FACTOR"/>
    <property type="match status" value="1"/>
</dbReference>
<dbReference type="SMART" id="SM00442">
    <property type="entry name" value="FGF"/>
    <property type="match status" value="1"/>
</dbReference>
<dbReference type="Pfam" id="PF00167">
    <property type="entry name" value="FGF"/>
    <property type="match status" value="2"/>
</dbReference>
<name>A0A8J6AP17_GALPY</name>
<dbReference type="InterPro" id="IPR002209">
    <property type="entry name" value="Fibroblast_GF_fam"/>
</dbReference>
<dbReference type="InterPro" id="IPR008996">
    <property type="entry name" value="IL1/FGF"/>
</dbReference>
<evidence type="ECO:0000313" key="5">
    <source>
        <dbReference type="EMBL" id="KAG8522527.1"/>
    </source>
</evidence>
<keyword evidence="2" id="KW-0339">Growth factor</keyword>
<proteinExistence type="inferred from homology"/>
<comment type="similarity">
    <text evidence="1 3">Belongs to the heparin-binding growth factors family.</text>
</comment>
<dbReference type="PRINTS" id="PR00263">
    <property type="entry name" value="HBGFFGF"/>
</dbReference>
<reference evidence="5" key="1">
    <citation type="journal article" date="2021" name="Evol. Appl.">
        <title>The genome of the Pyrenean desman and the effects of bottlenecks and inbreeding on the genomic landscape of an endangered species.</title>
        <authorList>
            <person name="Escoda L."/>
            <person name="Castresana J."/>
        </authorList>
    </citation>
    <scope>NUCLEOTIDE SEQUENCE</scope>
    <source>
        <strain evidence="5">IBE-C5619</strain>
    </source>
</reference>
<dbReference type="GO" id="GO:0008083">
    <property type="term" value="F:growth factor activity"/>
    <property type="evidence" value="ECO:0007669"/>
    <property type="project" value="UniProtKB-KW"/>
</dbReference>
<keyword evidence="6" id="KW-1185">Reference proteome</keyword>
<feature type="compositionally biased region" description="Pro residues" evidence="4">
    <location>
        <begin position="316"/>
        <end position="328"/>
    </location>
</feature>
<feature type="signal peptide" evidence="3">
    <location>
        <begin position="1"/>
        <end position="17"/>
    </location>
</feature>
<gene>
    <name evidence="5" type="ORF">J0S82_014523</name>
</gene>
<sequence length="359" mass="38307">MGLIWLLLLSLLEPGWPAAGPGARPRRDAGGRGGVYEHLGGAPRRRKLYCATRYHLQLHPSGRVNGSLESSAYSILEITAVEVGVVAIKGLFSGRYLAMNKRGRLYASAWGPRIAPCPAAGATGDGVALLFTSFICSPGGVGTRTWEEGASPMGCAPGIWGQNTAEPGSCRPGLQWLRCSGKALHSRGPITLVRALQAASCREGGGRGSQARSADPPCPQESYSAECEFVERIHELGYNTYASRLYRSVPSGPGARRQPGAERLWYVSVNGKGRPRRGFKTRRTQKSSLFLPRVLDPKDHELVRLLQSGAGLRGAPQPPAPRAPPPRWPPRKRSAAGRWGGGLAPRGSGLQASRPAGVD</sequence>
<dbReference type="Gene3D" id="2.80.10.50">
    <property type="match status" value="2"/>
</dbReference>
<dbReference type="EMBL" id="JAGFMF010011432">
    <property type="protein sequence ID" value="KAG8522527.1"/>
    <property type="molecule type" value="Genomic_DNA"/>
</dbReference>
<evidence type="ECO:0000256" key="3">
    <source>
        <dbReference type="RuleBase" id="RU049442"/>
    </source>
</evidence>
<dbReference type="AlphaFoldDB" id="A0A8J6AP17"/>
<protein>
    <recommendedName>
        <fullName evidence="3">Fibroblast growth factor</fullName>
        <shortName evidence="3">FGF</shortName>
    </recommendedName>
</protein>
<evidence type="ECO:0000313" key="6">
    <source>
        <dbReference type="Proteomes" id="UP000700334"/>
    </source>
</evidence>
<dbReference type="OrthoDB" id="6158176at2759"/>
<feature type="chain" id="PRO_5035339448" description="Fibroblast growth factor" evidence="3">
    <location>
        <begin position="18"/>
        <end position="359"/>
    </location>
</feature>